<dbReference type="GO" id="GO:0006887">
    <property type="term" value="P:exocytosis"/>
    <property type="evidence" value="ECO:0007669"/>
    <property type="project" value="UniProtKB-KW"/>
</dbReference>
<organism evidence="19 20">
    <name type="scientific">Sinocyclocheilus grahami</name>
    <name type="common">Dianchi golden-line fish</name>
    <name type="synonym">Barbus grahami</name>
    <dbReference type="NCBI Taxonomy" id="75366"/>
    <lineage>
        <taxon>Eukaryota</taxon>
        <taxon>Metazoa</taxon>
        <taxon>Chordata</taxon>
        <taxon>Craniata</taxon>
        <taxon>Vertebrata</taxon>
        <taxon>Euteleostomi</taxon>
        <taxon>Actinopterygii</taxon>
        <taxon>Neopterygii</taxon>
        <taxon>Teleostei</taxon>
        <taxon>Ostariophysi</taxon>
        <taxon>Cypriniformes</taxon>
        <taxon>Cyprinidae</taxon>
        <taxon>Cyprininae</taxon>
        <taxon>Sinocyclocheilus</taxon>
    </lineage>
</organism>
<dbReference type="Ensembl" id="ENSSGRT00000067081.1">
    <property type="protein sequence ID" value="ENSSGRP00000062903.1"/>
    <property type="gene ID" value="ENSSGRG00000031869.1"/>
</dbReference>
<feature type="region of interest" description="Disordered" evidence="16">
    <location>
        <begin position="259"/>
        <end position="278"/>
    </location>
</feature>
<dbReference type="Pfam" id="PF00400">
    <property type="entry name" value="WD40"/>
    <property type="match status" value="1"/>
</dbReference>
<gene>
    <name evidence="19" type="primary">LOC107601184</name>
</gene>
<keyword evidence="11 15" id="KW-0175">Coiled coil</keyword>
<evidence type="ECO:0000256" key="12">
    <source>
        <dbReference type="ARBA" id="ARBA00023136"/>
    </source>
</evidence>
<evidence type="ECO:0000256" key="10">
    <source>
        <dbReference type="ARBA" id="ARBA00022927"/>
    </source>
</evidence>
<dbReference type="InterPro" id="IPR015943">
    <property type="entry name" value="WD40/YVTN_repeat-like_dom_sf"/>
</dbReference>
<dbReference type="PRINTS" id="PR00962">
    <property type="entry name" value="LETHAL2GIANT"/>
</dbReference>
<evidence type="ECO:0000256" key="7">
    <source>
        <dbReference type="ARBA" id="ARBA00022490"/>
    </source>
</evidence>
<dbReference type="PROSITE" id="PS50892">
    <property type="entry name" value="V_SNARE"/>
    <property type="match status" value="1"/>
</dbReference>
<evidence type="ECO:0000256" key="15">
    <source>
        <dbReference type="PROSITE-ProRule" id="PRU00290"/>
    </source>
</evidence>
<dbReference type="Pfam" id="PF08366">
    <property type="entry name" value="LLGL"/>
    <property type="match status" value="1"/>
</dbReference>
<dbReference type="GO" id="GO:0015031">
    <property type="term" value="P:protein transport"/>
    <property type="evidence" value="ECO:0007669"/>
    <property type="project" value="UniProtKB-KW"/>
</dbReference>
<evidence type="ECO:0000256" key="11">
    <source>
        <dbReference type="ARBA" id="ARBA00023054"/>
    </source>
</evidence>
<dbReference type="SMART" id="SM00320">
    <property type="entry name" value="WD40"/>
    <property type="match status" value="6"/>
</dbReference>
<feature type="compositionally biased region" description="Basic and acidic residues" evidence="16">
    <location>
        <begin position="268"/>
        <end position="278"/>
    </location>
</feature>
<keyword evidence="4" id="KW-0813">Transport</keyword>
<dbReference type="InterPro" id="IPR042855">
    <property type="entry name" value="V_SNARE_CC"/>
</dbReference>
<evidence type="ECO:0000259" key="18">
    <source>
        <dbReference type="PROSITE" id="PS50892"/>
    </source>
</evidence>
<reference evidence="19" key="2">
    <citation type="submission" date="2025-09" db="UniProtKB">
        <authorList>
            <consortium name="Ensembl"/>
        </authorList>
    </citation>
    <scope>IDENTIFICATION</scope>
</reference>
<dbReference type="FunFam" id="1.20.5.110:FF:000001">
    <property type="entry name" value="syntaxin-binding protein 5 isoform X1"/>
    <property type="match status" value="1"/>
</dbReference>
<name>A0A672PGV1_SINGR</name>
<keyword evidence="7" id="KW-0963">Cytoplasm</keyword>
<evidence type="ECO:0000256" key="9">
    <source>
        <dbReference type="ARBA" id="ARBA00022737"/>
    </source>
</evidence>
<evidence type="ECO:0000256" key="6">
    <source>
        <dbReference type="ARBA" id="ARBA00022483"/>
    </source>
</evidence>
<dbReference type="SUPFAM" id="SSF50978">
    <property type="entry name" value="WD40 repeat-like"/>
    <property type="match status" value="1"/>
</dbReference>
<evidence type="ECO:0000256" key="2">
    <source>
        <dbReference type="ARBA" id="ARBA00004496"/>
    </source>
</evidence>
<dbReference type="GO" id="GO:0006893">
    <property type="term" value="P:Golgi to plasma membrane transport"/>
    <property type="evidence" value="ECO:0007669"/>
    <property type="project" value="TreeGrafter"/>
</dbReference>
<feature type="region of interest" description="Disordered" evidence="16">
    <location>
        <begin position="540"/>
        <end position="583"/>
    </location>
</feature>
<feature type="transmembrane region" description="Helical" evidence="17">
    <location>
        <begin position="47"/>
        <end position="64"/>
    </location>
</feature>
<evidence type="ECO:0000256" key="4">
    <source>
        <dbReference type="ARBA" id="ARBA00022448"/>
    </source>
</evidence>
<evidence type="ECO:0000256" key="3">
    <source>
        <dbReference type="ARBA" id="ARBA00008070"/>
    </source>
</evidence>
<dbReference type="CDD" id="cd15893">
    <property type="entry name" value="R-SNARE_STXBP5"/>
    <property type="match status" value="1"/>
</dbReference>
<dbReference type="Proteomes" id="UP000472262">
    <property type="component" value="Unassembled WGS sequence"/>
</dbReference>
<evidence type="ECO:0000256" key="16">
    <source>
        <dbReference type="SAM" id="MobiDB-lite"/>
    </source>
</evidence>
<dbReference type="SUPFAM" id="SSF58038">
    <property type="entry name" value="SNARE fusion complex"/>
    <property type="match status" value="1"/>
</dbReference>
<dbReference type="Gene3D" id="2.130.10.10">
    <property type="entry name" value="YVTN repeat-like/Quinoprotein amine dehydrogenase"/>
    <property type="match status" value="1"/>
</dbReference>
<dbReference type="InterPro" id="IPR001680">
    <property type="entry name" value="WD40_rpt"/>
</dbReference>
<dbReference type="GO" id="GO:0005886">
    <property type="term" value="C:plasma membrane"/>
    <property type="evidence" value="ECO:0007669"/>
    <property type="project" value="UniProtKB-SubCell"/>
</dbReference>
<keyword evidence="8 14" id="KW-0853">WD repeat</keyword>
<dbReference type="InterPro" id="IPR036322">
    <property type="entry name" value="WD40_repeat_dom_sf"/>
</dbReference>
<evidence type="ECO:0000256" key="17">
    <source>
        <dbReference type="SAM" id="Phobius"/>
    </source>
</evidence>
<dbReference type="GO" id="GO:0045159">
    <property type="term" value="F:myosin II binding"/>
    <property type="evidence" value="ECO:0007669"/>
    <property type="project" value="TreeGrafter"/>
</dbReference>
<evidence type="ECO:0000256" key="5">
    <source>
        <dbReference type="ARBA" id="ARBA00022475"/>
    </source>
</evidence>
<dbReference type="GO" id="GO:0019905">
    <property type="term" value="F:syntaxin binding"/>
    <property type="evidence" value="ECO:0007669"/>
    <property type="project" value="TreeGrafter"/>
</dbReference>
<dbReference type="PANTHER" id="PTHR10241:SF22">
    <property type="entry name" value="SYNTAXIN-BINDING PROTEIN 5"/>
    <property type="match status" value="1"/>
</dbReference>
<evidence type="ECO:0000256" key="13">
    <source>
        <dbReference type="ARBA" id="ARBA00067543"/>
    </source>
</evidence>
<feature type="domain" description="V-SNARE coiled-coil homology" evidence="18">
    <location>
        <begin position="1048"/>
        <end position="1108"/>
    </location>
</feature>
<comment type="similarity">
    <text evidence="3">Belongs to the WD repeat L(2)GL family.</text>
</comment>
<feature type="repeat" description="WD" evidence="14">
    <location>
        <begin position="219"/>
        <end position="260"/>
    </location>
</feature>
<evidence type="ECO:0000256" key="8">
    <source>
        <dbReference type="ARBA" id="ARBA00022574"/>
    </source>
</evidence>
<keyword evidence="17" id="KW-1133">Transmembrane helix</keyword>
<keyword evidence="6" id="KW-0268">Exocytosis</keyword>
<sequence>MKKFNIRKVLDGLTAVSSPSPSPQLGAKENELIPETLQSEHFQLCKVGNVLILLALIFPILSLTQNPFRFGRPGVECYCQHESGAAIIQLQFLINEGALVSALADDSIHLWNLRQKRPAVLHSLKFNKERITFCHLPFQSKWLYIGSERGNIHIVNVESFTLSGYTIMWNKAIELSSKAHPGPVVHISDNPMDEGKLIIGFESGIVVLWDLKSKRADYRYTYDEAIHSVAWHHEGKQFICSHSDGTLTIWNIKSQAKPAQTITPHGKQPKDGKKPEPCKPILKVEYKTTRAGDPFMIFSGGLSYDTIGRRPCLTVMHGKSTAVLEMDYPIVDFLTLCETPYPNDFQEPYAVVVLLEKDLVVIDLAQNGYPIFENPYPMMIHESPVTCCEYLADCPVDLIPALYSVGSRQKRQGYSKKEWPIGGGNWGLGTQSYPEIIITGHADGSVKFWDASAIMLQVLYKLKTAKVFEKARCKEEKPSTEIVDEDPFAIQLMSWCAESRMLCVAGVSAHVIIYRFSKQEITTEVVQLLEVRLQYELNDLESPEGGGDQTPAPPTPSTSPSPQTATPQTHTSTSSNSSDGIRDNIPCLKVRSSPLKQSPGYQVELVVQLVWVSGEPPQQISSLAINSSYGLVVFGNSNGLAVVDYLQKTVLLNLGTVELYSSNDPYQRQLRSPRKSRQPSGGLIYTQTWFSSVIDRAHTGFNVFVKRGVLFFPAKMSRKLSLPTELKPDLDNRDNSFSRSRSSSVTSIDKEAREAVTSFYFCETYNRKADGGLTPSLWVGTSLGTVLAVSLNMPPAGEQRLLQPVIVSPCGTLVRLKGSILRMAFLDSTGSLLPSAFEPWYEPNAPANGEEWDKVRKRRPASVSPSTSQELNENQYAVLCSEKQAKVIALPSQTCVFKHNITETSFVLRADVVQMNTGICVACFCANGHIMTLSLPGLRPLLDVNYLPLTDMRIARTFCFTNLGQALYLTSPTEIQRITYSQEVCENLQEMLGELFTPVETPEAPNRGFFKGLFGGGAQSLDREELFGESGAGKAPRSLAQHIPGPGGIEGMKGAASGIVGDLARARIALDERGQKLSEVEERTAAMMASADTFSKHAHEMMLKCKDKKWYQF</sequence>
<dbReference type="PROSITE" id="PS50082">
    <property type="entry name" value="WD_REPEATS_2"/>
    <property type="match status" value="1"/>
</dbReference>
<feature type="compositionally biased region" description="Low complexity" evidence="16">
    <location>
        <begin position="560"/>
        <end position="575"/>
    </location>
</feature>
<keyword evidence="20" id="KW-1185">Reference proteome</keyword>
<dbReference type="PANTHER" id="PTHR10241">
    <property type="entry name" value="LETHAL 2 GIANT LARVAE PROTEIN"/>
    <property type="match status" value="1"/>
</dbReference>
<dbReference type="InterPro" id="IPR000664">
    <property type="entry name" value="Lethal2_giant"/>
</dbReference>
<keyword evidence="9" id="KW-0677">Repeat</keyword>
<evidence type="ECO:0000256" key="14">
    <source>
        <dbReference type="PROSITE-ProRule" id="PRU00221"/>
    </source>
</evidence>
<dbReference type="AlphaFoldDB" id="A0A672PGV1"/>
<evidence type="ECO:0000256" key="1">
    <source>
        <dbReference type="ARBA" id="ARBA00004202"/>
    </source>
</evidence>
<dbReference type="GO" id="GO:0005096">
    <property type="term" value="F:GTPase activator activity"/>
    <property type="evidence" value="ECO:0007669"/>
    <property type="project" value="TreeGrafter"/>
</dbReference>
<dbReference type="Gene3D" id="1.20.5.110">
    <property type="match status" value="1"/>
</dbReference>
<accession>A0A672PGV1</accession>
<keyword evidence="17" id="KW-0812">Transmembrane</keyword>
<evidence type="ECO:0000313" key="20">
    <source>
        <dbReference type="Proteomes" id="UP000472262"/>
    </source>
</evidence>
<comment type="subcellular location">
    <subcellularLocation>
        <location evidence="1">Cell membrane</location>
        <topology evidence="1">Peripheral membrane protein</topology>
    </subcellularLocation>
    <subcellularLocation>
        <location evidence="2">Cytoplasm</location>
    </subcellularLocation>
</comment>
<keyword evidence="12 17" id="KW-0472">Membrane</keyword>
<dbReference type="FunFam" id="2.130.10.10:FF:000521">
    <property type="entry name" value="syntaxin-binding protein 5-like isoform X1"/>
    <property type="match status" value="1"/>
</dbReference>
<proteinExistence type="inferred from homology"/>
<reference evidence="19" key="1">
    <citation type="submission" date="2025-08" db="UniProtKB">
        <authorList>
            <consortium name="Ensembl"/>
        </authorList>
    </citation>
    <scope>IDENTIFICATION</scope>
</reference>
<keyword evidence="5" id="KW-1003">Cell membrane</keyword>
<keyword evidence="10" id="KW-0653">Protein transport</keyword>
<dbReference type="InterPro" id="IPR013577">
    <property type="entry name" value="LLGL2"/>
</dbReference>
<evidence type="ECO:0000313" key="19">
    <source>
        <dbReference type="Ensembl" id="ENSSGRP00000062903.1"/>
    </source>
</evidence>
<protein>
    <recommendedName>
        <fullName evidence="13">Syntaxin-binding protein 5-like</fullName>
    </recommendedName>
</protein>
<dbReference type="GO" id="GO:0031201">
    <property type="term" value="C:SNARE complex"/>
    <property type="evidence" value="ECO:0007669"/>
    <property type="project" value="TreeGrafter"/>
</dbReference>